<evidence type="ECO:0000256" key="1">
    <source>
        <dbReference type="ARBA" id="ARBA00010363"/>
    </source>
</evidence>
<reference evidence="3" key="1">
    <citation type="journal article" date="2021" name="Nat. Commun.">
        <title>Genetic determinants of endophytism in the Arabidopsis root mycobiome.</title>
        <authorList>
            <person name="Mesny F."/>
            <person name="Miyauchi S."/>
            <person name="Thiergart T."/>
            <person name="Pickel B."/>
            <person name="Atanasova L."/>
            <person name="Karlsson M."/>
            <person name="Huettel B."/>
            <person name="Barry K.W."/>
            <person name="Haridas S."/>
            <person name="Chen C."/>
            <person name="Bauer D."/>
            <person name="Andreopoulos W."/>
            <person name="Pangilinan J."/>
            <person name="LaButti K."/>
            <person name="Riley R."/>
            <person name="Lipzen A."/>
            <person name="Clum A."/>
            <person name="Drula E."/>
            <person name="Henrissat B."/>
            <person name="Kohler A."/>
            <person name="Grigoriev I.V."/>
            <person name="Martin F.M."/>
            <person name="Hacquard S."/>
        </authorList>
    </citation>
    <scope>NUCLEOTIDE SEQUENCE</scope>
    <source>
        <strain evidence="3">FSSC 5 MPI-SDFR-AT-0091</strain>
    </source>
</reference>
<dbReference type="GO" id="GO:0051213">
    <property type="term" value="F:dioxygenase activity"/>
    <property type="evidence" value="ECO:0007669"/>
    <property type="project" value="UniProtKB-KW"/>
</dbReference>
<dbReference type="PROSITE" id="PS51819">
    <property type="entry name" value="VOC"/>
    <property type="match status" value="1"/>
</dbReference>
<dbReference type="InterPro" id="IPR004360">
    <property type="entry name" value="Glyas_Fos-R_dOase_dom"/>
</dbReference>
<dbReference type="PANTHER" id="PTHR21366">
    <property type="entry name" value="GLYOXALASE FAMILY PROTEIN"/>
    <property type="match status" value="1"/>
</dbReference>
<dbReference type="InterPro" id="IPR037523">
    <property type="entry name" value="VOC_core"/>
</dbReference>
<dbReference type="Pfam" id="PF00903">
    <property type="entry name" value="Glyoxalase"/>
    <property type="match status" value="1"/>
</dbReference>
<dbReference type="OrthoDB" id="5371818at2759"/>
<dbReference type="Gene3D" id="3.10.180.10">
    <property type="entry name" value="2,3-Dihydroxybiphenyl 1,2-Dioxygenase, domain 1"/>
    <property type="match status" value="1"/>
</dbReference>
<dbReference type="AlphaFoldDB" id="A0A9P9HAQ8"/>
<name>A0A9P9HAQ8_FUSSL</name>
<evidence type="ECO:0000259" key="2">
    <source>
        <dbReference type="PROSITE" id="PS51819"/>
    </source>
</evidence>
<dbReference type="PANTHER" id="PTHR21366:SF14">
    <property type="entry name" value="GLYOXALASE DOMAIN-CONTAINING PROTEIN 5"/>
    <property type="match status" value="1"/>
</dbReference>
<evidence type="ECO:0000313" key="4">
    <source>
        <dbReference type="Proteomes" id="UP000736672"/>
    </source>
</evidence>
<dbReference type="Proteomes" id="UP000736672">
    <property type="component" value="Unassembled WGS sequence"/>
</dbReference>
<dbReference type="CDD" id="cd07253">
    <property type="entry name" value="GLOD5"/>
    <property type="match status" value="1"/>
</dbReference>
<accession>A0A9P9HAQ8</accession>
<keyword evidence="4" id="KW-1185">Reference proteome</keyword>
<protein>
    <submittedName>
        <fullName evidence="3">Glyoxalase/Bleomycin resistance protein/Dihydroxybiphenyl dioxygenase</fullName>
    </submittedName>
</protein>
<gene>
    <name evidence="3" type="ORF">B0J15DRAFT_37889</name>
</gene>
<dbReference type="SUPFAM" id="SSF54593">
    <property type="entry name" value="Glyoxalase/Bleomycin resistance protein/Dihydroxybiphenyl dioxygenase"/>
    <property type="match status" value="1"/>
</dbReference>
<dbReference type="InterPro" id="IPR029068">
    <property type="entry name" value="Glyas_Bleomycin-R_OHBP_Dase"/>
</dbReference>
<evidence type="ECO:0000313" key="3">
    <source>
        <dbReference type="EMBL" id="KAH7253119.1"/>
    </source>
</evidence>
<comment type="similarity">
    <text evidence="1">Belongs to the glyoxalase I family.</text>
</comment>
<dbReference type="EMBL" id="JAGTJS010000011">
    <property type="protein sequence ID" value="KAH7253119.1"/>
    <property type="molecule type" value="Genomic_DNA"/>
</dbReference>
<proteinExistence type="inferred from homology"/>
<comment type="caution">
    <text evidence="3">The sequence shown here is derived from an EMBL/GenBank/DDBJ whole genome shotgun (WGS) entry which is preliminary data.</text>
</comment>
<keyword evidence="3" id="KW-0560">Oxidoreductase</keyword>
<keyword evidence="3" id="KW-0223">Dioxygenase</keyword>
<sequence length="148" mass="16139">MSKPRAVVKALDHLVLTCTDVGATASWYSKHLGMRVETFRPPSDPTVARTALKFGIQKINLHQKGKEFEPKAKTALPGTADLCFVVDDSVKLDDLLKSFGNEGIEVLEGGRIVARTGAQGPIQSLYVRDPDGNLIELSSYANRETDQV</sequence>
<dbReference type="InterPro" id="IPR050383">
    <property type="entry name" value="GlyoxalaseI/FosfomycinResist"/>
</dbReference>
<feature type="domain" description="VOC" evidence="2">
    <location>
        <begin position="10"/>
        <end position="140"/>
    </location>
</feature>
<organism evidence="3 4">
    <name type="scientific">Fusarium solani</name>
    <name type="common">Filamentous fungus</name>
    <dbReference type="NCBI Taxonomy" id="169388"/>
    <lineage>
        <taxon>Eukaryota</taxon>
        <taxon>Fungi</taxon>
        <taxon>Dikarya</taxon>
        <taxon>Ascomycota</taxon>
        <taxon>Pezizomycotina</taxon>
        <taxon>Sordariomycetes</taxon>
        <taxon>Hypocreomycetidae</taxon>
        <taxon>Hypocreales</taxon>
        <taxon>Nectriaceae</taxon>
        <taxon>Fusarium</taxon>
        <taxon>Fusarium solani species complex</taxon>
    </lineage>
</organism>